<sequence>MNEQLHIENQLCFRLYKLNKSITRLYAPLLKEAGLTYPQYLVMLVLWQDEQAKSIKDIGAILELDSGTLSPLLKRMEKLGLIKRTRSKTDERSVAIELTAHGKEIKNKAKFIPAKLLMLTGLTKIELKQLQQDLDELLHNTQQHL</sequence>
<dbReference type="InterPro" id="IPR039422">
    <property type="entry name" value="MarR/SlyA-like"/>
</dbReference>
<comment type="subcellular location">
    <subcellularLocation>
        <location evidence="1">Cytoplasm</location>
    </subcellularLocation>
</comment>
<dbReference type="PRINTS" id="PR00598">
    <property type="entry name" value="HTHMARR"/>
</dbReference>
<accession>A0ABU3A4V0</accession>
<evidence type="ECO:0000313" key="8">
    <source>
        <dbReference type="Proteomes" id="UP001266357"/>
    </source>
</evidence>
<evidence type="ECO:0000256" key="2">
    <source>
        <dbReference type="ARBA" id="ARBA00022490"/>
    </source>
</evidence>
<evidence type="ECO:0000256" key="5">
    <source>
        <dbReference type="ARBA" id="ARBA00023163"/>
    </source>
</evidence>
<comment type="caution">
    <text evidence="7">The sequence shown here is derived from an EMBL/GenBank/DDBJ whole genome shotgun (WGS) entry which is preliminary data.</text>
</comment>
<dbReference type="SUPFAM" id="SSF46785">
    <property type="entry name" value="Winged helix' DNA-binding domain"/>
    <property type="match status" value="1"/>
</dbReference>
<evidence type="ECO:0000256" key="3">
    <source>
        <dbReference type="ARBA" id="ARBA00023015"/>
    </source>
</evidence>
<evidence type="ECO:0000256" key="1">
    <source>
        <dbReference type="ARBA" id="ARBA00004496"/>
    </source>
</evidence>
<dbReference type="PROSITE" id="PS50995">
    <property type="entry name" value="HTH_MARR_2"/>
    <property type="match status" value="1"/>
</dbReference>
<dbReference type="InterPro" id="IPR036388">
    <property type="entry name" value="WH-like_DNA-bd_sf"/>
</dbReference>
<dbReference type="SMART" id="SM00347">
    <property type="entry name" value="HTH_MARR"/>
    <property type="match status" value="1"/>
</dbReference>
<dbReference type="Gene3D" id="1.10.10.10">
    <property type="entry name" value="Winged helix-like DNA-binding domain superfamily/Winged helix DNA-binding domain"/>
    <property type="match status" value="1"/>
</dbReference>
<keyword evidence="5" id="KW-0804">Transcription</keyword>
<gene>
    <name evidence="7" type="ORF">RM573_16475</name>
</gene>
<dbReference type="EMBL" id="JAVRIF010000012">
    <property type="protein sequence ID" value="MDT0605200.1"/>
    <property type="molecule type" value="Genomic_DNA"/>
</dbReference>
<name>A0ABU3A4V0_9GAMM</name>
<evidence type="ECO:0000313" key="7">
    <source>
        <dbReference type="EMBL" id="MDT0605200.1"/>
    </source>
</evidence>
<proteinExistence type="predicted"/>
<evidence type="ECO:0000256" key="4">
    <source>
        <dbReference type="ARBA" id="ARBA00023125"/>
    </source>
</evidence>
<keyword evidence="3" id="KW-0805">Transcription regulation</keyword>
<dbReference type="PANTHER" id="PTHR33164:SF5">
    <property type="entry name" value="ORGANIC HYDROPEROXIDE RESISTANCE TRANSCRIPTIONAL REGULATOR"/>
    <property type="match status" value="1"/>
</dbReference>
<dbReference type="InterPro" id="IPR000835">
    <property type="entry name" value="HTH_MarR-typ"/>
</dbReference>
<dbReference type="Pfam" id="PF22381">
    <property type="entry name" value="Staph_reg_Sar_Rot"/>
    <property type="match status" value="1"/>
</dbReference>
<keyword evidence="2" id="KW-0963">Cytoplasm</keyword>
<reference evidence="7 8" key="1">
    <citation type="submission" date="2023-09" db="EMBL/GenBank/DDBJ databases">
        <authorList>
            <person name="Rey-Velasco X."/>
        </authorList>
    </citation>
    <scope>NUCLEOTIDE SEQUENCE [LARGE SCALE GENOMIC DNA]</scope>
    <source>
        <strain evidence="7 8">W431</strain>
    </source>
</reference>
<organism evidence="7 8">
    <name type="scientific">Thalassotalea castellviae</name>
    <dbReference type="NCBI Taxonomy" id="3075612"/>
    <lineage>
        <taxon>Bacteria</taxon>
        <taxon>Pseudomonadati</taxon>
        <taxon>Pseudomonadota</taxon>
        <taxon>Gammaproteobacteria</taxon>
        <taxon>Alteromonadales</taxon>
        <taxon>Colwelliaceae</taxon>
        <taxon>Thalassotalea</taxon>
    </lineage>
</organism>
<dbReference type="Proteomes" id="UP001266357">
    <property type="component" value="Unassembled WGS sequence"/>
</dbReference>
<dbReference type="InterPro" id="IPR055166">
    <property type="entry name" value="Transc_reg_Sar_Rot_HTH"/>
</dbReference>
<keyword evidence="4" id="KW-0238">DNA-binding</keyword>
<dbReference type="InterPro" id="IPR036390">
    <property type="entry name" value="WH_DNA-bd_sf"/>
</dbReference>
<protein>
    <submittedName>
        <fullName evidence="7">MarR family transcriptional regulator</fullName>
    </submittedName>
</protein>
<evidence type="ECO:0000259" key="6">
    <source>
        <dbReference type="PROSITE" id="PS50995"/>
    </source>
</evidence>
<dbReference type="RefSeq" id="WP_311584577.1">
    <property type="nucleotide sequence ID" value="NZ_JAVRIF010000012.1"/>
</dbReference>
<dbReference type="PANTHER" id="PTHR33164">
    <property type="entry name" value="TRANSCRIPTIONAL REGULATOR, MARR FAMILY"/>
    <property type="match status" value="1"/>
</dbReference>
<keyword evidence="8" id="KW-1185">Reference proteome</keyword>
<feature type="domain" description="HTH marR-type" evidence="6">
    <location>
        <begin position="8"/>
        <end position="139"/>
    </location>
</feature>